<protein>
    <submittedName>
        <fullName evidence="1">F-box domain-containing protein</fullName>
    </submittedName>
</protein>
<dbReference type="Proteomes" id="UP000805649">
    <property type="component" value="Unassembled WGS sequence"/>
</dbReference>
<organism evidence="1 2">
    <name type="scientific">Colletotrichum truncatum</name>
    <name type="common">Anthracnose fungus</name>
    <name type="synonym">Colletotrichum capsici</name>
    <dbReference type="NCBI Taxonomy" id="5467"/>
    <lineage>
        <taxon>Eukaryota</taxon>
        <taxon>Fungi</taxon>
        <taxon>Dikarya</taxon>
        <taxon>Ascomycota</taxon>
        <taxon>Pezizomycotina</taxon>
        <taxon>Sordariomycetes</taxon>
        <taxon>Hypocreomycetidae</taxon>
        <taxon>Glomerellales</taxon>
        <taxon>Glomerellaceae</taxon>
        <taxon>Colletotrichum</taxon>
        <taxon>Colletotrichum truncatum species complex</taxon>
    </lineage>
</organism>
<reference evidence="1 2" key="1">
    <citation type="journal article" date="2020" name="Phytopathology">
        <title>Genome Sequence Resources of Colletotrichum truncatum, C. plurivorum, C. musicola, and C. sojae: Four Species Pathogenic to Soybean (Glycine max).</title>
        <authorList>
            <person name="Rogerio F."/>
            <person name="Boufleur T.R."/>
            <person name="Ciampi-Guillardi M."/>
            <person name="Sukno S.A."/>
            <person name="Thon M.R."/>
            <person name="Massola Junior N.S."/>
            <person name="Baroncelli R."/>
        </authorList>
    </citation>
    <scope>NUCLEOTIDE SEQUENCE [LARGE SCALE GENOMIC DNA]</scope>
    <source>
        <strain evidence="1 2">CMES1059</strain>
    </source>
</reference>
<proteinExistence type="predicted"/>
<name>A0ACC3Z2S2_COLTU</name>
<evidence type="ECO:0000313" key="1">
    <source>
        <dbReference type="EMBL" id="KAL0938396.1"/>
    </source>
</evidence>
<comment type="caution">
    <text evidence="1">The sequence shown here is derived from an EMBL/GenBank/DDBJ whole genome shotgun (WGS) entry which is preliminary data.</text>
</comment>
<gene>
    <name evidence="1" type="ORF">CTRU02_205006</name>
</gene>
<keyword evidence="2" id="KW-1185">Reference proteome</keyword>
<sequence length="595" mass="65620">MLKRGGWWSSIESILGLELPYPQRKRFLDEGWTMSKWLARECTLGPYSSRPDPAFVEIGRTKLTQLGTYCAARMLPDNAYRLVVSVCGQFLMVIHGCIIQVYELNHTCNHLRYDSSTSHLRKSSKNTRGLLYPVTKLSFTSQVISCAMDTSQGRYAIAVLLEGQTGIICNLATYGTPSRNASRLQTSILGHIDDESSSPSKSPSPETCVCQIRPELQPPPLETGSRTRECVAFGSASAIEIHWVDGPTGEDLVRRFPLSTPSDFLYFLPPRLAIDSSKKLRLISSATVVESTSDQTQNSVRAFSHASRGYPQEIPAVISRLETSVAGRENNISNVYTITEQLVGGPTAIPSYRTAWVRRRPRSISTIPTDNYRAVPLSDGYHILFTDPQTGYLCLGADAPFGSLTRLQRKVQFRPPSAATSDAPTTYVVGADLKHGVRIAAVFPTTQWTEGAGYKSEKQLIVFYTIPPDMFQDISFFGNLDNADRPVADWAQWWPTLTVKGSNNLETTRPVTGLSYPLDVQCQVVTACSGVFELSIDAGPDLIVWAFSVDGWGRCWALNTGQGKQMIRSSVQQDGSLRRIDGDGDVMIPDVGYAT</sequence>
<dbReference type="EMBL" id="VUJX02000003">
    <property type="protein sequence ID" value="KAL0938396.1"/>
    <property type="molecule type" value="Genomic_DNA"/>
</dbReference>
<accession>A0ACC3Z2S2</accession>
<evidence type="ECO:0000313" key="2">
    <source>
        <dbReference type="Proteomes" id="UP000805649"/>
    </source>
</evidence>